<dbReference type="FunFam" id="3.30.70.2890:FF:000001">
    <property type="entry name" value="Factor of DNA methylation 2"/>
    <property type="match status" value="1"/>
</dbReference>
<feature type="region of interest" description="Disordered" evidence="4">
    <location>
        <begin position="1"/>
        <end position="55"/>
    </location>
</feature>
<feature type="compositionally biased region" description="Acidic residues" evidence="4">
    <location>
        <begin position="1"/>
        <end position="12"/>
    </location>
</feature>
<evidence type="ECO:0000259" key="6">
    <source>
        <dbReference type="Pfam" id="PF03469"/>
    </source>
</evidence>
<dbReference type="Pfam" id="PF14389">
    <property type="entry name" value="Lzipper-MIP1"/>
    <property type="match status" value="1"/>
</dbReference>
<dbReference type="EMBL" id="LR999453">
    <property type="protein sequence ID" value="CAE5967010.1"/>
    <property type="molecule type" value="Genomic_DNA"/>
</dbReference>
<dbReference type="InterPro" id="IPR006869">
    <property type="entry name" value="DUF547"/>
</dbReference>
<sequence length="1219" mass="140804">MKLEDLLVEDETKDQPGVSVAALLDHHRRHPQPLQQQPSKLNEQKSEEEKNDLLKKKQKRILQKEVMKMQGELEDEQALNKALRDMHRGPVMSQPRLSLLLLPPQVQELIEELATVEAEILCLEKRIQDLKLDVYSEKKENKELEASIDEGEEERLMNPKRLLQRLNHLPCDADNDIIKMRSEDLKHRSKSQSYADHHVVKDIQMNSPRTHASIGSTMEFSSRIHSSTFSDGTSRTQESKNVQETTPNGVSEDLVKCLMGIYLELNRSSREREGSKTVSKLSLTHLKNASFKRKSLYDHNASNLDPYGAVMGTSLRDIGEYKNFIHITRTSIDVSRLSDCSTSLVNLRVLKEKLSKVDLSFLNHKKKMAFWINTYNACVMNGFLEHGLPSSKEKLLTILKMATIDVGGTQLSALDIEGSILLSPCEPRESFSAGESEVRIQQRYGFRCVEPNLMFVLCRGDWSSPALRVYTAEDVVNELIKARTEYLEASIGVSGRKKIVIPRFLHKRLQDFAEDEGSLIEWICSQLPPVQRCLQLKETAVEWLNKKGESQLKKMIEVRSLTLRMRNTTSNEKSGQEDRVLNKILTSTWLWLYQSSTTTGKLEVKVSYRTFLCPYCPDNKKKVGLYVDILQHASGVGNSKSKKRSLTEKASHRALAKYLIKDLAHYATSTISKRLKARTSFTPAESGDTPLVYDDDQFEKLVWPWKGVLVNIPTTITQDGRSCTGESGPKLKDELIRRGFNPIRVRTVWDRFGHSGTGIVEFNRDWNGLHDALVFKKAYEADGHGKKDWLCGATDSRLYAWLANADDYYRANYLGETLRKTGDLKSISRFAEEEARKDQKLLQRLNVMVETKQYRLKKLEIKYSQDSIRLKYETEEKEKILHGYNEDLTGRQQKSTDHFNRIFADHEKQKVQLESQIKKLEIRELELAKREAENETQRKIVAKELEQNAAIFSYAQLAAMEQQKTREKVQRLAVDHKMQKEKLHKRIAALERQLDQKQELELEVEQLKRQLSVMRLVELDSGSEIVNKVETFLRDLSETEGELAHLNKFNQDLVVQERKSNDELQEARRALISNLRDMRSHIGVRRMGELDTKPFMEAMRKKYCQEDLEDWAVEVIQLWEEYLKDPDWHPFKRIKLETAETVVEVIDEDDEKLRTLKNELGDDAYQAVANALLEINEYNPSGRYISSELWNFREDRKATLEEGVTCLLEQWNQAKHHKP</sequence>
<protein>
    <recommendedName>
        <fullName evidence="12">XH/XS domain-containing protein</fullName>
    </recommendedName>
</protein>
<dbReference type="InterPro" id="IPR038588">
    <property type="entry name" value="XS_domain_sf"/>
</dbReference>
<name>A0A8S2A318_ARAAE</name>
<feature type="coiled-coil region" evidence="3">
    <location>
        <begin position="973"/>
        <end position="1017"/>
    </location>
</feature>
<dbReference type="Pfam" id="PF03470">
    <property type="entry name" value="zf-XS"/>
    <property type="match status" value="1"/>
</dbReference>
<keyword evidence="11" id="KW-1185">Reference proteome</keyword>
<dbReference type="PANTHER" id="PTHR21596:SF52">
    <property type="entry name" value="FACTOR OF DNA METHYLATION 3"/>
    <property type="match status" value="1"/>
</dbReference>
<evidence type="ECO:0000256" key="4">
    <source>
        <dbReference type="SAM" id="MobiDB-lite"/>
    </source>
</evidence>
<reference evidence="10" key="1">
    <citation type="submission" date="2021-01" db="EMBL/GenBank/DDBJ databases">
        <authorList>
            <person name="Bezrukov I."/>
        </authorList>
    </citation>
    <scope>NUCLEOTIDE SEQUENCE</scope>
</reference>
<dbReference type="Pfam" id="PF03468">
    <property type="entry name" value="XS"/>
    <property type="match status" value="1"/>
</dbReference>
<evidence type="ECO:0000256" key="2">
    <source>
        <dbReference type="ARBA" id="ARBA00023158"/>
    </source>
</evidence>
<feature type="compositionally biased region" description="Basic and acidic residues" evidence="4">
    <location>
        <begin position="42"/>
        <end position="55"/>
    </location>
</feature>
<evidence type="ECO:0000256" key="1">
    <source>
        <dbReference type="ARBA" id="ARBA00023054"/>
    </source>
</evidence>
<feature type="domain" description="XS" evidence="5">
    <location>
        <begin position="699"/>
        <end position="809"/>
    </location>
</feature>
<accession>A0A8S2A318</accession>
<organism evidence="10 11">
    <name type="scientific">Arabidopsis arenosa</name>
    <name type="common">Sand rock-cress</name>
    <name type="synonym">Cardaminopsis arenosa</name>
    <dbReference type="NCBI Taxonomy" id="38785"/>
    <lineage>
        <taxon>Eukaryota</taxon>
        <taxon>Viridiplantae</taxon>
        <taxon>Streptophyta</taxon>
        <taxon>Embryophyta</taxon>
        <taxon>Tracheophyta</taxon>
        <taxon>Spermatophyta</taxon>
        <taxon>Magnoliopsida</taxon>
        <taxon>eudicotyledons</taxon>
        <taxon>Gunneridae</taxon>
        <taxon>Pentapetalae</taxon>
        <taxon>rosids</taxon>
        <taxon>malvids</taxon>
        <taxon>Brassicales</taxon>
        <taxon>Brassicaceae</taxon>
        <taxon>Camelineae</taxon>
        <taxon>Arabidopsis</taxon>
    </lineage>
</organism>
<dbReference type="InterPro" id="IPR005379">
    <property type="entry name" value="FDM1-5/IDN2_XH"/>
</dbReference>
<evidence type="ECO:0000259" key="5">
    <source>
        <dbReference type="Pfam" id="PF03468"/>
    </source>
</evidence>
<dbReference type="Gene3D" id="3.30.70.2890">
    <property type="entry name" value="XS domain"/>
    <property type="match status" value="1"/>
</dbReference>
<proteinExistence type="predicted"/>
<dbReference type="Proteomes" id="UP000682877">
    <property type="component" value="Chromosome 3"/>
</dbReference>
<keyword evidence="2" id="KW-0943">RNA-mediated gene silencing</keyword>
<evidence type="ECO:0008006" key="12">
    <source>
        <dbReference type="Google" id="ProtNLM"/>
    </source>
</evidence>
<feature type="domain" description="DUF547" evidence="8">
    <location>
        <begin position="360"/>
        <end position="487"/>
    </location>
</feature>
<feature type="domain" description="Factor of DNA methylation 1-5/IDN2" evidence="6">
    <location>
        <begin position="1085"/>
        <end position="1216"/>
    </location>
</feature>
<dbReference type="InterPro" id="IPR025757">
    <property type="entry name" value="MIP1_Leuzipper"/>
</dbReference>
<feature type="coiled-coil region" evidence="3">
    <location>
        <begin position="59"/>
        <end position="154"/>
    </location>
</feature>
<feature type="region of interest" description="Disordered" evidence="4">
    <location>
        <begin position="226"/>
        <end position="247"/>
    </location>
</feature>
<keyword evidence="1 3" id="KW-0175">Coiled coil</keyword>
<evidence type="ECO:0000259" key="8">
    <source>
        <dbReference type="Pfam" id="PF04784"/>
    </source>
</evidence>
<dbReference type="Pfam" id="PF03469">
    <property type="entry name" value="XH"/>
    <property type="match status" value="1"/>
</dbReference>
<dbReference type="PANTHER" id="PTHR21596">
    <property type="entry name" value="RIBONUCLEASE P SUBUNIT P38"/>
    <property type="match status" value="1"/>
</dbReference>
<evidence type="ECO:0000259" key="9">
    <source>
        <dbReference type="Pfam" id="PF14389"/>
    </source>
</evidence>
<dbReference type="InterPro" id="IPR005380">
    <property type="entry name" value="XS_domain"/>
</dbReference>
<feature type="domain" description="Ternary complex factor MIP1 leucine-zipper" evidence="9">
    <location>
        <begin position="58"/>
        <end position="137"/>
    </location>
</feature>
<dbReference type="GO" id="GO:0080188">
    <property type="term" value="P:gene silencing by siRNA-directed DNA methylation"/>
    <property type="evidence" value="ECO:0007669"/>
    <property type="project" value="InterPro"/>
</dbReference>
<dbReference type="Pfam" id="PF04784">
    <property type="entry name" value="DUF547"/>
    <property type="match status" value="1"/>
</dbReference>
<evidence type="ECO:0000313" key="11">
    <source>
        <dbReference type="Proteomes" id="UP000682877"/>
    </source>
</evidence>
<evidence type="ECO:0000259" key="7">
    <source>
        <dbReference type="Pfam" id="PF03470"/>
    </source>
</evidence>
<dbReference type="AlphaFoldDB" id="A0A8S2A318"/>
<evidence type="ECO:0000256" key="3">
    <source>
        <dbReference type="SAM" id="Coils"/>
    </source>
</evidence>
<evidence type="ECO:0000313" key="10">
    <source>
        <dbReference type="EMBL" id="CAE5967010.1"/>
    </source>
</evidence>
<feature type="domain" description="Zinc finger-XS" evidence="7">
    <location>
        <begin position="613"/>
        <end position="656"/>
    </location>
</feature>
<dbReference type="InterPro" id="IPR005381">
    <property type="entry name" value="Znf-XS_domain"/>
</dbReference>
<feature type="coiled-coil region" evidence="3">
    <location>
        <begin position="903"/>
        <end position="945"/>
    </location>
</feature>
<dbReference type="CDD" id="cd12266">
    <property type="entry name" value="RRM_like_XS"/>
    <property type="match status" value="1"/>
</dbReference>
<dbReference type="InterPro" id="IPR045177">
    <property type="entry name" value="FDM1-5/IDN2"/>
</dbReference>
<gene>
    <name evidence="10" type="ORF">AARE701A_LOCUS6993</name>
</gene>